<keyword evidence="9" id="KW-1185">Reference proteome</keyword>
<evidence type="ECO:0000256" key="4">
    <source>
        <dbReference type="ARBA" id="ARBA00023136"/>
    </source>
</evidence>
<dbReference type="GO" id="GO:0016020">
    <property type="term" value="C:membrane"/>
    <property type="evidence" value="ECO:0007669"/>
    <property type="project" value="UniProtKB-SubCell"/>
</dbReference>
<accession>A0A9X3I479</accession>
<organism evidence="8 9">
    <name type="scientific">Gordonia aquimaris</name>
    <dbReference type="NCBI Taxonomy" id="2984863"/>
    <lineage>
        <taxon>Bacteria</taxon>
        <taxon>Bacillati</taxon>
        <taxon>Actinomycetota</taxon>
        <taxon>Actinomycetes</taxon>
        <taxon>Mycobacteriales</taxon>
        <taxon>Gordoniaceae</taxon>
        <taxon>Gordonia</taxon>
    </lineage>
</organism>
<comment type="subcellular location">
    <subcellularLocation>
        <location evidence="1">Membrane</location>
        <topology evidence="1">Multi-pass membrane protein</topology>
    </subcellularLocation>
</comment>
<dbReference type="EMBL" id="JAPKFM010000008">
    <property type="protein sequence ID" value="MCX2964452.1"/>
    <property type="molecule type" value="Genomic_DNA"/>
</dbReference>
<evidence type="ECO:0000259" key="7">
    <source>
        <dbReference type="Pfam" id="PF05154"/>
    </source>
</evidence>
<proteinExistence type="predicted"/>
<name>A0A9X3I479_9ACTN</name>
<evidence type="ECO:0000256" key="1">
    <source>
        <dbReference type="ARBA" id="ARBA00004141"/>
    </source>
</evidence>
<feature type="compositionally biased region" description="Pro residues" evidence="5">
    <location>
        <begin position="1"/>
        <end position="10"/>
    </location>
</feature>
<evidence type="ECO:0000256" key="5">
    <source>
        <dbReference type="SAM" id="MobiDB-lite"/>
    </source>
</evidence>
<keyword evidence="3 6" id="KW-1133">Transmembrane helix</keyword>
<feature type="transmembrane region" description="Helical" evidence="6">
    <location>
        <begin position="129"/>
        <end position="155"/>
    </location>
</feature>
<dbReference type="AlphaFoldDB" id="A0A9X3I479"/>
<evidence type="ECO:0000256" key="6">
    <source>
        <dbReference type="SAM" id="Phobius"/>
    </source>
</evidence>
<dbReference type="InterPro" id="IPR007829">
    <property type="entry name" value="TM2"/>
</dbReference>
<keyword evidence="4 6" id="KW-0472">Membrane</keyword>
<feature type="domain" description="TM2" evidence="7">
    <location>
        <begin position="94"/>
        <end position="144"/>
    </location>
</feature>
<feature type="transmembrane region" description="Helical" evidence="6">
    <location>
        <begin position="98"/>
        <end position="117"/>
    </location>
</feature>
<sequence>MSHPGQPPNDPYHDPYGYPSGDPHGQYRFPPAGGQPPSAPHSAPGAGHQPWGPAPVNPYPPNPYLPNPYGFAPMGGDPYAPYGRDPMSGLPYSGKSKVVAGLLQIFFGTLGVGRFYIGDNQTGGIQLGLTLVGFVTLFFFIGFFLILAVSLWALVDGIIMLTGGVTDTHGYPLRP</sequence>
<evidence type="ECO:0000256" key="2">
    <source>
        <dbReference type="ARBA" id="ARBA00022692"/>
    </source>
</evidence>
<feature type="region of interest" description="Disordered" evidence="5">
    <location>
        <begin position="1"/>
        <end position="55"/>
    </location>
</feature>
<protein>
    <submittedName>
        <fullName evidence="8">TM2 domain-containing protein</fullName>
    </submittedName>
</protein>
<dbReference type="RefSeq" id="WP_266061548.1">
    <property type="nucleotide sequence ID" value="NZ_JAPKFM010000008.1"/>
</dbReference>
<dbReference type="Pfam" id="PF05154">
    <property type="entry name" value="TM2"/>
    <property type="match status" value="1"/>
</dbReference>
<dbReference type="Proteomes" id="UP001143347">
    <property type="component" value="Unassembled WGS sequence"/>
</dbReference>
<gene>
    <name evidence="8" type="ORF">OSB52_10150</name>
</gene>
<keyword evidence="2 6" id="KW-0812">Transmembrane</keyword>
<comment type="caution">
    <text evidence="8">The sequence shown here is derived from an EMBL/GenBank/DDBJ whole genome shotgun (WGS) entry which is preliminary data.</text>
</comment>
<evidence type="ECO:0000313" key="8">
    <source>
        <dbReference type="EMBL" id="MCX2964452.1"/>
    </source>
</evidence>
<feature type="compositionally biased region" description="Low complexity" evidence="5">
    <location>
        <begin position="40"/>
        <end position="51"/>
    </location>
</feature>
<evidence type="ECO:0000313" key="9">
    <source>
        <dbReference type="Proteomes" id="UP001143347"/>
    </source>
</evidence>
<evidence type="ECO:0000256" key="3">
    <source>
        <dbReference type="ARBA" id="ARBA00022989"/>
    </source>
</evidence>
<reference evidence="8" key="1">
    <citation type="submission" date="2022-10" db="EMBL/GenBank/DDBJ databases">
        <title>WGS of marine actinomycetes from Thailand.</title>
        <authorList>
            <person name="Thawai C."/>
        </authorList>
    </citation>
    <scope>NUCLEOTIDE SEQUENCE</scope>
    <source>
        <strain evidence="8">SW21</strain>
    </source>
</reference>